<evidence type="ECO:0000313" key="1">
    <source>
        <dbReference type="EMBL" id="CAG8579607.1"/>
    </source>
</evidence>
<comment type="caution">
    <text evidence="1">The sequence shown here is derived from an EMBL/GenBank/DDBJ whole genome shotgun (WGS) entry which is preliminary data.</text>
</comment>
<dbReference type="EMBL" id="CAJVQC010007462">
    <property type="protein sequence ID" value="CAG8579607.1"/>
    <property type="molecule type" value="Genomic_DNA"/>
</dbReference>
<dbReference type="Proteomes" id="UP000789920">
    <property type="component" value="Unassembled WGS sequence"/>
</dbReference>
<sequence>EVLNIIVIPISTLNKNSEPIGSNDISAQLDITQALRVICKRIGVLNLELKKKVVARLARENRAQLSSEVSRAGDRSQQLRVIAKNSHNTYRRQSILGQDLTQTRFKRASKILLDKVLVSGNIAFVRLARQVILERAYIVGVANEDSWAIVFKIVLADISDPMLELLGEKLQLYMQQPGFGQQVLNQLMFYKISLEILYLFHLSQARLAPSFYKIVDNNYNTLAQMLVIEPSQETSYGGKLLEEHDLTFLDDIEMVKEMGPFVFKEFNMLGGQSEPKTLLFYREEVLFKKGVESGSAPEISLYVYEHQDAKVVGLCCGGDMVSVQDIAFWLESGPLSIFKVAHLTREALLKIREKVIEKDLAGCGWV</sequence>
<accession>A0ACA9MA23</accession>
<name>A0ACA9MA23_9GLOM</name>
<feature type="non-terminal residue" evidence="1">
    <location>
        <position position="1"/>
    </location>
</feature>
<organism evidence="1 2">
    <name type="scientific">Racocetra persica</name>
    <dbReference type="NCBI Taxonomy" id="160502"/>
    <lineage>
        <taxon>Eukaryota</taxon>
        <taxon>Fungi</taxon>
        <taxon>Fungi incertae sedis</taxon>
        <taxon>Mucoromycota</taxon>
        <taxon>Glomeromycotina</taxon>
        <taxon>Glomeromycetes</taxon>
        <taxon>Diversisporales</taxon>
        <taxon>Gigasporaceae</taxon>
        <taxon>Racocetra</taxon>
    </lineage>
</organism>
<protein>
    <submittedName>
        <fullName evidence="1">25693_t:CDS:1</fullName>
    </submittedName>
</protein>
<evidence type="ECO:0000313" key="2">
    <source>
        <dbReference type="Proteomes" id="UP000789920"/>
    </source>
</evidence>
<proteinExistence type="predicted"/>
<keyword evidence="2" id="KW-1185">Reference proteome</keyword>
<reference evidence="1" key="1">
    <citation type="submission" date="2021-06" db="EMBL/GenBank/DDBJ databases">
        <authorList>
            <person name="Kallberg Y."/>
            <person name="Tangrot J."/>
            <person name="Rosling A."/>
        </authorList>
    </citation>
    <scope>NUCLEOTIDE SEQUENCE</scope>
    <source>
        <strain evidence="1">MA461A</strain>
    </source>
</reference>
<gene>
    <name evidence="1" type="ORF">RPERSI_LOCUS5087</name>
</gene>